<dbReference type="PROSITE" id="PS00107">
    <property type="entry name" value="PROTEIN_KINASE_ATP"/>
    <property type="match status" value="1"/>
</dbReference>
<evidence type="ECO:0000259" key="7">
    <source>
        <dbReference type="PROSITE" id="PS50011"/>
    </source>
</evidence>
<evidence type="ECO:0000256" key="3">
    <source>
        <dbReference type="ARBA" id="ARBA00022777"/>
    </source>
</evidence>
<dbReference type="InterPro" id="IPR020635">
    <property type="entry name" value="Tyr_kinase_cat_dom"/>
</dbReference>
<proteinExistence type="predicted"/>
<name>A0A158A093_9BURK</name>
<evidence type="ECO:0000256" key="5">
    <source>
        <dbReference type="PROSITE-ProRule" id="PRU10141"/>
    </source>
</evidence>
<keyword evidence="3 8" id="KW-0418">Kinase</keyword>
<dbReference type="SMART" id="SM00219">
    <property type="entry name" value="TyrKc"/>
    <property type="match status" value="1"/>
</dbReference>
<keyword evidence="4 5" id="KW-0067">ATP-binding</keyword>
<dbReference type="AlphaFoldDB" id="A0A158A093"/>
<feature type="region of interest" description="Disordered" evidence="6">
    <location>
        <begin position="343"/>
        <end position="365"/>
    </location>
</feature>
<dbReference type="PANTHER" id="PTHR43289:SF34">
    <property type="entry name" value="SERINE_THREONINE-PROTEIN KINASE YBDM-RELATED"/>
    <property type="match status" value="1"/>
</dbReference>
<protein>
    <submittedName>
        <fullName evidence="8">Serine/threonine protein kinase</fullName>
    </submittedName>
</protein>
<dbReference type="EMBL" id="FCOB02000004">
    <property type="protein sequence ID" value="SAK51185.1"/>
    <property type="molecule type" value="Genomic_DNA"/>
</dbReference>
<dbReference type="GO" id="GO:0004674">
    <property type="term" value="F:protein serine/threonine kinase activity"/>
    <property type="evidence" value="ECO:0007669"/>
    <property type="project" value="UniProtKB-KW"/>
</dbReference>
<dbReference type="Gene3D" id="3.30.200.20">
    <property type="entry name" value="Phosphorylase Kinase, domain 1"/>
    <property type="match status" value="1"/>
</dbReference>
<dbReference type="PANTHER" id="PTHR43289">
    <property type="entry name" value="MITOGEN-ACTIVATED PROTEIN KINASE KINASE KINASE 20-RELATED"/>
    <property type="match status" value="1"/>
</dbReference>
<dbReference type="GO" id="GO:0005524">
    <property type="term" value="F:ATP binding"/>
    <property type="evidence" value="ECO:0007669"/>
    <property type="project" value="UniProtKB-UniRule"/>
</dbReference>
<evidence type="ECO:0000313" key="9">
    <source>
        <dbReference type="Proteomes" id="UP000054978"/>
    </source>
</evidence>
<dbReference type="SUPFAM" id="SSF56112">
    <property type="entry name" value="Protein kinase-like (PK-like)"/>
    <property type="match status" value="1"/>
</dbReference>
<dbReference type="InterPro" id="IPR025493">
    <property type="entry name" value="DUF4384"/>
</dbReference>
<dbReference type="OrthoDB" id="9801841at2"/>
<dbReference type="InterPro" id="IPR000719">
    <property type="entry name" value="Prot_kinase_dom"/>
</dbReference>
<feature type="binding site" evidence="5">
    <location>
        <position position="90"/>
    </location>
    <ligand>
        <name>ATP</name>
        <dbReference type="ChEBI" id="CHEBI:30616"/>
    </ligand>
</feature>
<evidence type="ECO:0000256" key="1">
    <source>
        <dbReference type="ARBA" id="ARBA00022679"/>
    </source>
</evidence>
<dbReference type="STRING" id="1777144.AWB83_01199"/>
<evidence type="ECO:0000313" key="8">
    <source>
        <dbReference type="EMBL" id="SAK51185.1"/>
    </source>
</evidence>
<dbReference type="Pfam" id="PF14326">
    <property type="entry name" value="DUF4384"/>
    <property type="match status" value="1"/>
</dbReference>
<dbReference type="PROSITE" id="PS50011">
    <property type="entry name" value="PROTEIN_KINASE_DOM"/>
    <property type="match status" value="1"/>
</dbReference>
<evidence type="ECO:0000256" key="4">
    <source>
        <dbReference type="ARBA" id="ARBA00022840"/>
    </source>
</evidence>
<dbReference type="CDD" id="cd14014">
    <property type="entry name" value="STKc_PknB_like"/>
    <property type="match status" value="1"/>
</dbReference>
<organism evidence="8 9">
    <name type="scientific">Caballeronia ptereochthonis</name>
    <dbReference type="NCBI Taxonomy" id="1777144"/>
    <lineage>
        <taxon>Bacteria</taxon>
        <taxon>Pseudomonadati</taxon>
        <taxon>Pseudomonadota</taxon>
        <taxon>Betaproteobacteria</taxon>
        <taxon>Burkholderiales</taxon>
        <taxon>Burkholderiaceae</taxon>
        <taxon>Caballeronia</taxon>
    </lineage>
</organism>
<dbReference type="InterPro" id="IPR017441">
    <property type="entry name" value="Protein_kinase_ATP_BS"/>
</dbReference>
<reference evidence="8" key="1">
    <citation type="submission" date="2016-01" db="EMBL/GenBank/DDBJ databases">
        <authorList>
            <person name="Peeters C."/>
        </authorList>
    </citation>
    <scope>NUCLEOTIDE SEQUENCE [LARGE SCALE GENOMIC DNA]</scope>
    <source>
        <strain evidence="8">LMG 29326</strain>
    </source>
</reference>
<feature type="compositionally biased region" description="Basic and acidic residues" evidence="6">
    <location>
        <begin position="343"/>
        <end position="355"/>
    </location>
</feature>
<dbReference type="InterPro" id="IPR011009">
    <property type="entry name" value="Kinase-like_dom_sf"/>
</dbReference>
<feature type="domain" description="Protein kinase" evidence="7">
    <location>
        <begin position="61"/>
        <end position="337"/>
    </location>
</feature>
<evidence type="ECO:0000256" key="6">
    <source>
        <dbReference type="SAM" id="MobiDB-lite"/>
    </source>
</evidence>
<keyword evidence="1" id="KW-0808">Transferase</keyword>
<dbReference type="Gene3D" id="1.10.510.10">
    <property type="entry name" value="Transferase(Phosphotransferase) domain 1"/>
    <property type="match status" value="1"/>
</dbReference>
<dbReference type="PROSITE" id="PS00109">
    <property type="entry name" value="PROTEIN_KINASE_TYR"/>
    <property type="match status" value="1"/>
</dbReference>
<sequence>MNATGQLPGDDRNGSKTESNAENDKTVIMSGARAPSTGAPGTFDAPVTHNVLPPGTRLGEFEIVGLIGEGGFGIVYLAFDTSLDRHVALKEYMPSALASRVGATQVHVKSERYESMFRAGLKSFINDEARLLARFDHQSLVKVYRFWEANGTAYMVMPYYKGVTLKDALKAMKKPPDEAWLRALLTPLVDALAVLHAANCFHRDIAPDNIILLGDSHRPVLLDFGAARRVIGDMTQALTVILKPGYAPIEQYAEVPSLRQGPWTDHYALAALVYFAITGKTPPPSVGRMVSDSYQPLATLAAGRYSSRFLKAIDHALAVQPANRPQTDRQFAAELGISLDDASAERATGDAKDGGKGGMNGGGRDSARRRIGWMLGAMCGLAAAAALGFFVLRPPAPAPSAAGADRAASGGTAPASAAMSAPASASVNAASPASAGIAARPAPAEVAGASGSLNPPAPPPAALPPFSPAEEFARIVALADPSIAVKADVPLTRAVVGHDRLRFSLTSSRDGYVYVFVVDPANQYLQLFPNELDRDNRINAKKRLVLPRPSWPMEAGEPVGANHFVAIVSAAPRDFSALNMTHDSVFASLSSEAQNAAAAQRTLTASPFAGVPACGSAAPSCPVAYGAAAFKIDVVRSSK</sequence>
<dbReference type="GO" id="GO:0004713">
    <property type="term" value="F:protein tyrosine kinase activity"/>
    <property type="evidence" value="ECO:0007669"/>
    <property type="project" value="InterPro"/>
</dbReference>
<evidence type="ECO:0000256" key="2">
    <source>
        <dbReference type="ARBA" id="ARBA00022741"/>
    </source>
</evidence>
<dbReference type="Proteomes" id="UP000054978">
    <property type="component" value="Unassembled WGS sequence"/>
</dbReference>
<keyword evidence="8" id="KW-0723">Serine/threonine-protein kinase</keyword>
<dbReference type="Pfam" id="PF00069">
    <property type="entry name" value="Pkinase"/>
    <property type="match status" value="1"/>
</dbReference>
<keyword evidence="9" id="KW-1185">Reference proteome</keyword>
<dbReference type="RefSeq" id="WP_087043366.1">
    <property type="nucleotide sequence ID" value="NZ_FCOB02000004.1"/>
</dbReference>
<gene>
    <name evidence="8" type="ORF">AWB83_01199</name>
</gene>
<keyword evidence="2 5" id="KW-0547">Nucleotide-binding</keyword>
<dbReference type="InterPro" id="IPR008266">
    <property type="entry name" value="Tyr_kinase_AS"/>
</dbReference>
<feature type="region of interest" description="Disordered" evidence="6">
    <location>
        <begin position="1"/>
        <end position="47"/>
    </location>
</feature>
<comment type="caution">
    <text evidence="8">The sequence shown here is derived from an EMBL/GenBank/DDBJ whole genome shotgun (WGS) entry which is preliminary data.</text>
</comment>
<accession>A0A158A093</accession>